<keyword evidence="2" id="KW-1185">Reference proteome</keyword>
<dbReference type="EMBL" id="AP027151">
    <property type="protein sequence ID" value="BDV42292.1"/>
    <property type="molecule type" value="Genomic_DNA"/>
</dbReference>
<evidence type="ECO:0000313" key="2">
    <source>
        <dbReference type="Proteomes" id="UP001317705"/>
    </source>
</evidence>
<dbReference type="Proteomes" id="UP001317705">
    <property type="component" value="Chromosome"/>
</dbReference>
<protein>
    <submittedName>
        <fullName evidence="1">Uncharacterized protein</fullName>
    </submittedName>
</protein>
<evidence type="ECO:0000313" key="1">
    <source>
        <dbReference type="EMBL" id="BDV42292.1"/>
    </source>
</evidence>
<gene>
    <name evidence="1" type="ORF">GURASL_12150</name>
</gene>
<name>A0ABM8EJV6_9BACT</name>
<accession>A0ABM8EJV6</accession>
<reference evidence="1 2" key="1">
    <citation type="submission" date="2022-12" db="EMBL/GenBank/DDBJ databases">
        <title>Polyphasic characterization of Geotalea uranireducens NIT-SL11 newly isolated from a complex of sewage sludge and microbially reduced graphene oxide.</title>
        <authorList>
            <person name="Xie L."/>
            <person name="Yoshida N."/>
            <person name="Meng L."/>
        </authorList>
    </citation>
    <scope>NUCLEOTIDE SEQUENCE [LARGE SCALE GENOMIC DNA]</scope>
    <source>
        <strain evidence="1 2">NIT-SL11</strain>
    </source>
</reference>
<sequence>MLPPENKYRCEELIDIDIENEINAINKEMSGLVTNSLDWTKGDYITVFFAGILGGLVDIFLGKPADGYSSSANDGSLLGKSAEPKITKDAYFGLGEKLKQFDLKNNPIDAHIPGAPVGDHRLYSYGHDLFRFNKGLQLILKGTGPIGINGTGGEISLEQSLQGFTSPDEMWKAALILLLHLYKDFWSARSLPIPGSTIIANLNNDEMPEIIDELTNKHEVNLRQLSGQVLSVTIVEIINRIWIYFSSKKSDVSKELIDQKRNKMLLLSHSVAMAFNLGKVFVTKNPFFLNIPQILKIVILSFKVVNDEIKLTHNTMVKVDLGVIRNKYMTLQTLVMLDDAICYTADFNKFFIKQSEEYTKLITDKTLTNNSNFSEIDIILQKFNEI</sequence>
<proteinExistence type="predicted"/>
<organism evidence="1 2">
    <name type="scientific">Geotalea uraniireducens</name>
    <dbReference type="NCBI Taxonomy" id="351604"/>
    <lineage>
        <taxon>Bacteria</taxon>
        <taxon>Pseudomonadati</taxon>
        <taxon>Thermodesulfobacteriota</taxon>
        <taxon>Desulfuromonadia</taxon>
        <taxon>Geobacterales</taxon>
        <taxon>Geobacteraceae</taxon>
        <taxon>Geotalea</taxon>
    </lineage>
</organism>